<feature type="transmembrane region" description="Helical" evidence="5">
    <location>
        <begin position="507"/>
        <end position="527"/>
    </location>
</feature>
<evidence type="ECO:0000259" key="6">
    <source>
        <dbReference type="PROSITE" id="PS50850"/>
    </source>
</evidence>
<keyword evidence="8" id="KW-1185">Reference proteome</keyword>
<feature type="transmembrane region" description="Helical" evidence="5">
    <location>
        <begin position="533"/>
        <end position="552"/>
    </location>
</feature>
<evidence type="ECO:0000256" key="1">
    <source>
        <dbReference type="ARBA" id="ARBA00004141"/>
    </source>
</evidence>
<dbReference type="InterPro" id="IPR005828">
    <property type="entry name" value="MFS_sugar_transport-like"/>
</dbReference>
<sequence>MAVEDDEECIHPKGAAICQDETSELGLLKFQSEKDLCDGNKLDVVQFDDVLIAVHPFGPYQKLIVFGVLLPCMLAYAFSNGFWLFVIATPEKFWCRNPDNEGGTLNSTPYGFSQAARNVSEQCFEPLDTNQRDVIIRHVYRCRRGWDFDQSVYESTIVTEWQLVCSSYDFYPTLLYIITYIVGTLGLPIGGYFSDQYGRKKTYFVFLALEILSGIALAFSTSYWPFVFIACLHSVGCNPTYQAIYTLGQEILCPEHRTTYTALIGFFYAIGSCVCAICAYYVRHWRKLILTCTLPLTGFLAISLLMPESPRFNLSKKRYKEVERFFRTAAKWNKVDYNLHCEDKLEELIQQDKKASTERSPEELEDRKYSFRDIFQHPVLRRRTIVLMTLSATVAVCYGGLGYYAPQFGANPHLNVFLTSVVDLPASLLTQLIADRFGRRLTIATNFILGGATCLITLAFHPADQYYYAILVLFLLARMFAVSSYSVEELISCENYPTVVRGEGFSLTNGVSGLVASLGPLIVYLNVGEGSQMPLVWFGAITIVGSMVVLFFPETAHQPLLETLDDVQDFVMVRSFKEFLVPLWQKPLKLETVSQRTANTCDSSTV</sequence>
<dbReference type="EMBL" id="BDGG01000002">
    <property type="protein sequence ID" value="GAU91729.1"/>
    <property type="molecule type" value="Genomic_DNA"/>
</dbReference>
<dbReference type="SUPFAM" id="SSF103473">
    <property type="entry name" value="MFS general substrate transporter"/>
    <property type="match status" value="1"/>
</dbReference>
<evidence type="ECO:0000256" key="4">
    <source>
        <dbReference type="ARBA" id="ARBA00023136"/>
    </source>
</evidence>
<evidence type="ECO:0000256" key="5">
    <source>
        <dbReference type="SAM" id="Phobius"/>
    </source>
</evidence>
<dbReference type="Proteomes" id="UP000186922">
    <property type="component" value="Unassembled WGS sequence"/>
</dbReference>
<dbReference type="InterPro" id="IPR036259">
    <property type="entry name" value="MFS_trans_sf"/>
</dbReference>
<feature type="transmembrane region" description="Helical" evidence="5">
    <location>
        <begin position="466"/>
        <end position="487"/>
    </location>
</feature>
<dbReference type="OrthoDB" id="2544694at2759"/>
<evidence type="ECO:0000313" key="7">
    <source>
        <dbReference type="EMBL" id="GAU91729.1"/>
    </source>
</evidence>
<name>A0A1D1UPS1_RAMVA</name>
<keyword evidence="2 5" id="KW-0812">Transmembrane</keyword>
<keyword evidence="4 5" id="KW-0472">Membrane</keyword>
<gene>
    <name evidence="7" type="primary">RvY_03932</name>
    <name evidence="7" type="synonym">RvY_03932.1</name>
    <name evidence="7" type="ORF">RvY_03932-1</name>
</gene>
<comment type="subcellular location">
    <subcellularLocation>
        <location evidence="1">Membrane</location>
        <topology evidence="1">Multi-pass membrane protein</topology>
    </subcellularLocation>
</comment>
<feature type="transmembrane region" description="Helical" evidence="5">
    <location>
        <begin position="260"/>
        <end position="282"/>
    </location>
</feature>
<dbReference type="GO" id="GO:0016020">
    <property type="term" value="C:membrane"/>
    <property type="evidence" value="ECO:0007669"/>
    <property type="project" value="UniProtKB-SubCell"/>
</dbReference>
<feature type="domain" description="Major facilitator superfamily (MFS) profile" evidence="6">
    <location>
        <begin position="69"/>
        <end position="557"/>
    </location>
</feature>
<feature type="transmembrane region" description="Helical" evidence="5">
    <location>
        <begin position="202"/>
        <end position="220"/>
    </location>
</feature>
<dbReference type="PROSITE" id="PS50850">
    <property type="entry name" value="MFS"/>
    <property type="match status" value="1"/>
</dbReference>
<comment type="caution">
    <text evidence="7">The sequence shown here is derived from an EMBL/GenBank/DDBJ whole genome shotgun (WGS) entry which is preliminary data.</text>
</comment>
<feature type="transmembrane region" description="Helical" evidence="5">
    <location>
        <begin position="385"/>
        <end position="404"/>
    </location>
</feature>
<evidence type="ECO:0000313" key="8">
    <source>
        <dbReference type="Proteomes" id="UP000186922"/>
    </source>
</evidence>
<dbReference type="AlphaFoldDB" id="A0A1D1UPS1"/>
<evidence type="ECO:0000256" key="2">
    <source>
        <dbReference type="ARBA" id="ARBA00022692"/>
    </source>
</evidence>
<feature type="transmembrane region" description="Helical" evidence="5">
    <location>
        <begin position="63"/>
        <end position="88"/>
    </location>
</feature>
<reference evidence="7 8" key="1">
    <citation type="journal article" date="2016" name="Nat. Commun.">
        <title>Extremotolerant tardigrade genome and improved radiotolerance of human cultured cells by tardigrade-unique protein.</title>
        <authorList>
            <person name="Hashimoto T."/>
            <person name="Horikawa D.D."/>
            <person name="Saito Y."/>
            <person name="Kuwahara H."/>
            <person name="Kozuka-Hata H."/>
            <person name="Shin-I T."/>
            <person name="Minakuchi Y."/>
            <person name="Ohishi K."/>
            <person name="Motoyama A."/>
            <person name="Aizu T."/>
            <person name="Enomoto A."/>
            <person name="Kondo K."/>
            <person name="Tanaka S."/>
            <person name="Hara Y."/>
            <person name="Koshikawa S."/>
            <person name="Sagara H."/>
            <person name="Miura T."/>
            <person name="Yokobori S."/>
            <person name="Miyagawa K."/>
            <person name="Suzuki Y."/>
            <person name="Kubo T."/>
            <person name="Oyama M."/>
            <person name="Kohara Y."/>
            <person name="Fujiyama A."/>
            <person name="Arakawa K."/>
            <person name="Katayama T."/>
            <person name="Toyoda A."/>
            <person name="Kunieda T."/>
        </authorList>
    </citation>
    <scope>NUCLEOTIDE SEQUENCE [LARGE SCALE GENOMIC DNA]</scope>
    <source>
        <strain evidence="7 8">YOKOZUNA-1</strain>
    </source>
</reference>
<feature type="transmembrane region" description="Helical" evidence="5">
    <location>
        <begin position="170"/>
        <end position="190"/>
    </location>
</feature>
<dbReference type="STRING" id="947166.A0A1D1UPS1"/>
<dbReference type="Gene3D" id="1.20.1250.20">
    <property type="entry name" value="MFS general substrate transporter like domains"/>
    <property type="match status" value="1"/>
</dbReference>
<dbReference type="InterPro" id="IPR020846">
    <property type="entry name" value="MFS_dom"/>
</dbReference>
<evidence type="ECO:0000256" key="3">
    <source>
        <dbReference type="ARBA" id="ARBA00022989"/>
    </source>
</evidence>
<keyword evidence="3 5" id="KW-1133">Transmembrane helix</keyword>
<accession>A0A1D1UPS1</accession>
<feature type="transmembrane region" description="Helical" evidence="5">
    <location>
        <begin position="441"/>
        <end position="460"/>
    </location>
</feature>
<organism evidence="7 8">
    <name type="scientific">Ramazzottius varieornatus</name>
    <name type="common">Water bear</name>
    <name type="synonym">Tardigrade</name>
    <dbReference type="NCBI Taxonomy" id="947166"/>
    <lineage>
        <taxon>Eukaryota</taxon>
        <taxon>Metazoa</taxon>
        <taxon>Ecdysozoa</taxon>
        <taxon>Tardigrada</taxon>
        <taxon>Eutardigrada</taxon>
        <taxon>Parachela</taxon>
        <taxon>Hypsibioidea</taxon>
        <taxon>Ramazzottiidae</taxon>
        <taxon>Ramazzottius</taxon>
    </lineage>
</organism>
<proteinExistence type="predicted"/>
<dbReference type="PANTHER" id="PTHR24064">
    <property type="entry name" value="SOLUTE CARRIER FAMILY 22 MEMBER"/>
    <property type="match status" value="1"/>
</dbReference>
<dbReference type="Pfam" id="PF00083">
    <property type="entry name" value="Sugar_tr"/>
    <property type="match status" value="1"/>
</dbReference>
<protein>
    <recommendedName>
        <fullName evidence="6">Major facilitator superfamily (MFS) profile domain-containing protein</fullName>
    </recommendedName>
</protein>
<dbReference type="GO" id="GO:0022857">
    <property type="term" value="F:transmembrane transporter activity"/>
    <property type="evidence" value="ECO:0007669"/>
    <property type="project" value="InterPro"/>
</dbReference>